<name>A0A2T9ZIW5_9FUNG</name>
<accession>A0A2T9ZIW5</accession>
<proteinExistence type="predicted"/>
<comment type="caution">
    <text evidence="1">The sequence shown here is derived from an EMBL/GenBank/DDBJ whole genome shotgun (WGS) entry which is preliminary data.</text>
</comment>
<dbReference type="STRING" id="133381.A0A2T9ZIW5"/>
<protein>
    <submittedName>
        <fullName evidence="1">Uncharacterized protein</fullName>
    </submittedName>
</protein>
<dbReference type="EMBL" id="MBFS01000113">
    <property type="protein sequence ID" value="PVV04518.1"/>
    <property type="molecule type" value="Genomic_DNA"/>
</dbReference>
<dbReference type="Proteomes" id="UP000245609">
    <property type="component" value="Unassembled WGS sequence"/>
</dbReference>
<reference evidence="1 2" key="1">
    <citation type="journal article" date="2018" name="MBio">
        <title>Comparative Genomics Reveals the Core Gene Toolbox for the Fungus-Insect Symbiosis.</title>
        <authorList>
            <person name="Wang Y."/>
            <person name="Stata M."/>
            <person name="Wang W."/>
            <person name="Stajich J.E."/>
            <person name="White M.M."/>
            <person name="Moncalvo J.M."/>
        </authorList>
    </citation>
    <scope>NUCLEOTIDE SEQUENCE [LARGE SCALE GENOMIC DNA]</scope>
    <source>
        <strain evidence="1 2">SC-DP-2</strain>
    </source>
</reference>
<keyword evidence="2" id="KW-1185">Reference proteome</keyword>
<evidence type="ECO:0000313" key="2">
    <source>
        <dbReference type="Proteomes" id="UP000245609"/>
    </source>
</evidence>
<evidence type="ECO:0000313" key="1">
    <source>
        <dbReference type="EMBL" id="PVV04518.1"/>
    </source>
</evidence>
<organism evidence="1 2">
    <name type="scientific">Smittium megazygosporum</name>
    <dbReference type="NCBI Taxonomy" id="133381"/>
    <lineage>
        <taxon>Eukaryota</taxon>
        <taxon>Fungi</taxon>
        <taxon>Fungi incertae sedis</taxon>
        <taxon>Zoopagomycota</taxon>
        <taxon>Kickxellomycotina</taxon>
        <taxon>Harpellomycetes</taxon>
        <taxon>Harpellales</taxon>
        <taxon>Legeriomycetaceae</taxon>
        <taxon>Smittium</taxon>
    </lineage>
</organism>
<gene>
    <name evidence="1" type="ORF">BB560_000974</name>
</gene>
<sequence>MQNVALFVGRKGVGKGELVSKTFDVDVHRTQYNISQCSHLSLSLDYEPVSWYHKTLYYDFVAKLWIHNSDEDDALLDPFNVQADNFKGIVDCLVFVFDPFDFKSSMEFDQWCDFATKNEVPLKLCVANPTKPSAAGAPDYRVKLMHFDQVCQSAGWELVDMTKMYEPASLVYPSRQLVIKREEIDPEVGLNNYLHIILAFEQNFWSYMYSVYRPKTFGQHFLNPGIHVTNERLGTWIRNDAIEKMQFNILGISSKNLAACLYATGKVDYSEYEQDWDNLVSQFDDGEIMDLYLELFPEGDSYTVVNSPMESIDNVVYQLRRIHNQLSHLPDVERRIQAAKFAVAYSFNQD</sequence>
<dbReference type="AlphaFoldDB" id="A0A2T9ZIW5"/>
<dbReference type="OrthoDB" id="10261384at2759"/>